<name>A0A9J5YXG1_SOLCO</name>
<evidence type="ECO:0000313" key="2">
    <source>
        <dbReference type="Proteomes" id="UP000824120"/>
    </source>
</evidence>
<sequence length="75" mass="9119">MALEKGLHYYLAYQLIYENNVPWCISPLIKKIRWLMRNGHMEVKHVLREENKVADFFTYIILCFTETEDEVFESF</sequence>
<protein>
    <recommendedName>
        <fullName evidence="3">RNase H type-1 domain-containing protein</fullName>
    </recommendedName>
</protein>
<dbReference type="AlphaFoldDB" id="A0A9J5YXG1"/>
<reference evidence="1 2" key="1">
    <citation type="submission" date="2020-09" db="EMBL/GenBank/DDBJ databases">
        <title>De no assembly of potato wild relative species, Solanum commersonii.</title>
        <authorList>
            <person name="Cho K."/>
        </authorList>
    </citation>
    <scope>NUCLEOTIDE SEQUENCE [LARGE SCALE GENOMIC DNA]</scope>
    <source>
        <strain evidence="1">LZ3.2</strain>
        <tissue evidence="1">Leaf</tissue>
    </source>
</reference>
<dbReference type="EMBL" id="JACXVP010000005">
    <property type="protein sequence ID" value="KAG5605395.1"/>
    <property type="molecule type" value="Genomic_DNA"/>
</dbReference>
<gene>
    <name evidence="1" type="ORF">H5410_026887</name>
</gene>
<keyword evidence="2" id="KW-1185">Reference proteome</keyword>
<evidence type="ECO:0008006" key="3">
    <source>
        <dbReference type="Google" id="ProtNLM"/>
    </source>
</evidence>
<comment type="caution">
    <text evidence="1">The sequence shown here is derived from an EMBL/GenBank/DDBJ whole genome shotgun (WGS) entry which is preliminary data.</text>
</comment>
<proteinExistence type="predicted"/>
<evidence type="ECO:0000313" key="1">
    <source>
        <dbReference type="EMBL" id="KAG5605395.1"/>
    </source>
</evidence>
<organism evidence="1 2">
    <name type="scientific">Solanum commersonii</name>
    <name type="common">Commerson's wild potato</name>
    <name type="synonym">Commerson's nightshade</name>
    <dbReference type="NCBI Taxonomy" id="4109"/>
    <lineage>
        <taxon>Eukaryota</taxon>
        <taxon>Viridiplantae</taxon>
        <taxon>Streptophyta</taxon>
        <taxon>Embryophyta</taxon>
        <taxon>Tracheophyta</taxon>
        <taxon>Spermatophyta</taxon>
        <taxon>Magnoliopsida</taxon>
        <taxon>eudicotyledons</taxon>
        <taxon>Gunneridae</taxon>
        <taxon>Pentapetalae</taxon>
        <taxon>asterids</taxon>
        <taxon>lamiids</taxon>
        <taxon>Solanales</taxon>
        <taxon>Solanaceae</taxon>
        <taxon>Solanoideae</taxon>
        <taxon>Solaneae</taxon>
        <taxon>Solanum</taxon>
    </lineage>
</organism>
<dbReference type="Proteomes" id="UP000824120">
    <property type="component" value="Chromosome 5"/>
</dbReference>
<accession>A0A9J5YXG1</accession>